<dbReference type="AlphaFoldDB" id="A0AAD4NXA0"/>
<feature type="coiled-coil region" evidence="3">
    <location>
        <begin position="320"/>
        <end position="347"/>
    </location>
</feature>
<accession>A0AAD4NXA0</accession>
<evidence type="ECO:0000259" key="4">
    <source>
        <dbReference type="PROSITE" id="PS51649"/>
    </source>
</evidence>
<keyword evidence="1" id="KW-0833">Ubl conjugation pathway</keyword>
<dbReference type="InterPro" id="IPR027356">
    <property type="entry name" value="NPH3_dom"/>
</dbReference>
<evidence type="ECO:0000256" key="2">
    <source>
        <dbReference type="PROSITE-ProRule" id="PRU00982"/>
    </source>
</evidence>
<evidence type="ECO:0000256" key="1">
    <source>
        <dbReference type="ARBA" id="ARBA00022786"/>
    </source>
</evidence>
<keyword evidence="3" id="KW-0175">Coiled coil</keyword>
<proteinExistence type="inferred from homology"/>
<protein>
    <submittedName>
        <fullName evidence="5">Phototropic-responsive NPH3 family protein</fullName>
    </submittedName>
</protein>
<comment type="caution">
    <text evidence="5">The sequence shown here is derived from an EMBL/GenBank/DDBJ whole genome shotgun (WGS) entry which is preliminary data.</text>
</comment>
<dbReference type="Pfam" id="PF03000">
    <property type="entry name" value="NPH3"/>
    <property type="match status" value="1"/>
</dbReference>
<dbReference type="EMBL" id="SDAM02029548">
    <property type="protein sequence ID" value="KAH6756617.1"/>
    <property type="molecule type" value="Genomic_DNA"/>
</dbReference>
<keyword evidence="6" id="KW-1185">Reference proteome</keyword>
<sequence length="407" mass="44692">MQTLASPESTTLSGKPPACPDECWSDDAASCVSDTDYFIKTLTRLQGKGARPDLIGSIIKHYASKWLPDLAGGESVESSCLKKRSFIETLVGILPQEKDSVPCNFLLRILRVANAAGVEAGCRAELEQRVSLQLDQASLRELLIPCFTNSCSTSLDFELVLRLVQTFVSVEEVARSGGALMKVAKLVDSYLAEVAVDSHLTLSQFFALASSLPSHARAADDGIYRAIDIYLKAHPSSSKQERKRLCMLIDSRKLSTEASIHAAQNERLPVRAVIQVLLSEQDKLSRHIDWSGSLSGPGIGLDATARCLSKRGMTMQHMEIKRLKEDVVLLQSQCMNMERQLEKMLEKKRGYFSWKKLGIGGAFKADKIGRVEGDGGDGGARMNTPMQMKARLVGGRSSKKWRKSIEG</sequence>
<dbReference type="PROSITE" id="PS51649">
    <property type="entry name" value="NPH3"/>
    <property type="match status" value="1"/>
</dbReference>
<feature type="domain" description="NPH3" evidence="4">
    <location>
        <begin position="22"/>
        <end position="283"/>
    </location>
</feature>
<gene>
    <name evidence="5" type="ORF">C2S53_001798</name>
</gene>
<evidence type="ECO:0000256" key="3">
    <source>
        <dbReference type="SAM" id="Coils"/>
    </source>
</evidence>
<dbReference type="PANTHER" id="PTHR32370">
    <property type="entry name" value="OS12G0117600 PROTEIN"/>
    <property type="match status" value="1"/>
</dbReference>
<evidence type="ECO:0000313" key="5">
    <source>
        <dbReference type="EMBL" id="KAH6756617.1"/>
    </source>
</evidence>
<evidence type="ECO:0000313" key="6">
    <source>
        <dbReference type="Proteomes" id="UP001190926"/>
    </source>
</evidence>
<dbReference type="Proteomes" id="UP001190926">
    <property type="component" value="Unassembled WGS sequence"/>
</dbReference>
<reference evidence="5 6" key="1">
    <citation type="journal article" date="2021" name="Nat. Commun.">
        <title>Incipient diploidization of the medicinal plant Perilla within 10,000 years.</title>
        <authorList>
            <person name="Zhang Y."/>
            <person name="Shen Q."/>
            <person name="Leng L."/>
            <person name="Zhang D."/>
            <person name="Chen S."/>
            <person name="Shi Y."/>
            <person name="Ning Z."/>
            <person name="Chen S."/>
        </authorList>
    </citation>
    <scope>NUCLEOTIDE SEQUENCE [LARGE SCALE GENOMIC DNA]</scope>
    <source>
        <strain evidence="6">cv. PC099</strain>
    </source>
</reference>
<name>A0AAD4NXA0_PERFH</name>
<comment type="similarity">
    <text evidence="2">Belongs to the NPH3 family.</text>
</comment>
<dbReference type="InterPro" id="IPR043454">
    <property type="entry name" value="NPH3/RPT2-like"/>
</dbReference>
<organism evidence="5 6">
    <name type="scientific">Perilla frutescens var. hirtella</name>
    <name type="common">Perilla citriodora</name>
    <name type="synonym">Perilla setoyensis</name>
    <dbReference type="NCBI Taxonomy" id="608512"/>
    <lineage>
        <taxon>Eukaryota</taxon>
        <taxon>Viridiplantae</taxon>
        <taxon>Streptophyta</taxon>
        <taxon>Embryophyta</taxon>
        <taxon>Tracheophyta</taxon>
        <taxon>Spermatophyta</taxon>
        <taxon>Magnoliopsida</taxon>
        <taxon>eudicotyledons</taxon>
        <taxon>Gunneridae</taxon>
        <taxon>Pentapetalae</taxon>
        <taxon>asterids</taxon>
        <taxon>lamiids</taxon>
        <taxon>Lamiales</taxon>
        <taxon>Lamiaceae</taxon>
        <taxon>Nepetoideae</taxon>
        <taxon>Elsholtzieae</taxon>
        <taxon>Perilla</taxon>
    </lineage>
</organism>